<organism evidence="5 6">
    <name type="scientific">Clostridium aminobutyricum</name>
    <dbReference type="NCBI Taxonomy" id="33953"/>
    <lineage>
        <taxon>Bacteria</taxon>
        <taxon>Bacillati</taxon>
        <taxon>Bacillota</taxon>
        <taxon>Clostridia</taxon>
        <taxon>Eubacteriales</taxon>
        <taxon>Clostridiaceae</taxon>
        <taxon>Clostridium</taxon>
    </lineage>
</organism>
<comment type="similarity">
    <text evidence="1">Belongs to the acetyl-CoA hydrolase/transferase family.</text>
</comment>
<dbReference type="Gene3D" id="3.40.1080.10">
    <property type="entry name" value="Glutaconate Coenzyme A-transferase"/>
    <property type="match status" value="1"/>
</dbReference>
<dbReference type="GO" id="GO:0016787">
    <property type="term" value="F:hydrolase activity"/>
    <property type="evidence" value="ECO:0007669"/>
    <property type="project" value="UniProtKB-KW"/>
</dbReference>
<dbReference type="AlphaFoldDB" id="A0A939D9A5"/>
<dbReference type="Pfam" id="PF13336">
    <property type="entry name" value="AcetylCoA_hyd_C"/>
    <property type="match status" value="1"/>
</dbReference>
<dbReference type="PANTHER" id="PTHR21432:SF20">
    <property type="entry name" value="ACETYL-COA HYDROLASE"/>
    <property type="match status" value="1"/>
</dbReference>
<dbReference type="Proteomes" id="UP000664545">
    <property type="component" value="Unassembled WGS sequence"/>
</dbReference>
<dbReference type="PANTHER" id="PTHR21432">
    <property type="entry name" value="ACETYL-COA HYDROLASE-RELATED"/>
    <property type="match status" value="1"/>
</dbReference>
<dbReference type="InterPro" id="IPR003702">
    <property type="entry name" value="ActCoA_hydro_N"/>
</dbReference>
<evidence type="ECO:0000313" key="5">
    <source>
        <dbReference type="EMBL" id="MBN7773567.1"/>
    </source>
</evidence>
<feature type="domain" description="Acetyl-CoA hydrolase/transferase C-terminal" evidence="4">
    <location>
        <begin position="272"/>
        <end position="429"/>
    </location>
</feature>
<dbReference type="RefSeq" id="WP_206582399.1">
    <property type="nucleotide sequence ID" value="NZ_JAFJZZ010000003.1"/>
</dbReference>
<protein>
    <submittedName>
        <fullName evidence="5">Acetyl-CoA hydrolase/transferase family protein</fullName>
    </submittedName>
</protein>
<dbReference type="InterPro" id="IPR037171">
    <property type="entry name" value="NagB/RpiA_transferase-like"/>
</dbReference>
<dbReference type="InterPro" id="IPR038460">
    <property type="entry name" value="AcetylCoA_hyd_C_sf"/>
</dbReference>
<proteinExistence type="inferred from homology"/>
<dbReference type="Pfam" id="PF02550">
    <property type="entry name" value="AcetylCoA_hydro"/>
    <property type="match status" value="1"/>
</dbReference>
<accession>A0A939D9A5</accession>
<sequence length="438" mass="48300">MSWQERYKSKLTTSKEAVTHIKSGDTVLLSHAVSEPTALVEAMVENCKAYRDVVVSHMISLGRGAYSKPEMREHFRYVGLFTDKATRASIHEGQGDFIPVYFSEIPEMIKKRRLAVDVFMVMVSPPDENGICCVGVSCDYTMQAIKSAKTVIAQINKYVPKVGGEAFVHIDEFDYIVEVSSPLPEVKWAETTEADLKIGQYCASLVEDGSTLQLGMGGIPNAVLASLKNKRNLGIHSEMISDGVVDLYEEGIINCSEKSIDKDKMVVNFLYGTKKLYDFVNNNPAVELRCADYTNNPLVIRESSKFVCINSAIEVDLWGQVNAGSIHGKIFSGVGGQVDFIRGAAMSTDGKGKAIIAMHATTTKKDGTKVSKIVGSLSAGTLVTTSQHDVDYVITEFGIAELKWKTVKERSRSLIAIADPDFREELSKQFELRFNEKC</sequence>
<name>A0A939D9A5_CLOAM</name>
<dbReference type="InterPro" id="IPR046433">
    <property type="entry name" value="ActCoA_hydro"/>
</dbReference>
<keyword evidence="2" id="KW-0808">Transferase</keyword>
<keyword evidence="5" id="KW-0378">Hydrolase</keyword>
<evidence type="ECO:0000259" key="3">
    <source>
        <dbReference type="Pfam" id="PF02550"/>
    </source>
</evidence>
<evidence type="ECO:0000256" key="1">
    <source>
        <dbReference type="ARBA" id="ARBA00009632"/>
    </source>
</evidence>
<evidence type="ECO:0000256" key="2">
    <source>
        <dbReference type="ARBA" id="ARBA00022679"/>
    </source>
</evidence>
<evidence type="ECO:0000313" key="6">
    <source>
        <dbReference type="Proteomes" id="UP000664545"/>
    </source>
</evidence>
<evidence type="ECO:0000259" key="4">
    <source>
        <dbReference type="Pfam" id="PF13336"/>
    </source>
</evidence>
<dbReference type="GO" id="GO:0006083">
    <property type="term" value="P:acetate metabolic process"/>
    <property type="evidence" value="ECO:0007669"/>
    <property type="project" value="InterPro"/>
</dbReference>
<feature type="domain" description="Acetyl-CoA hydrolase/transferase N-terminal" evidence="3">
    <location>
        <begin position="6"/>
        <end position="178"/>
    </location>
</feature>
<dbReference type="Gene3D" id="3.40.1080.20">
    <property type="entry name" value="Acetyl-CoA hydrolase/transferase C-terminal domain"/>
    <property type="match status" value="1"/>
</dbReference>
<dbReference type="Gene3D" id="3.30.750.70">
    <property type="entry name" value="4-hydroxybutyrate coenzyme like domains"/>
    <property type="match status" value="1"/>
</dbReference>
<dbReference type="GO" id="GO:0008775">
    <property type="term" value="F:acetate CoA-transferase activity"/>
    <property type="evidence" value="ECO:0007669"/>
    <property type="project" value="InterPro"/>
</dbReference>
<comment type="caution">
    <text evidence="5">The sequence shown here is derived from an EMBL/GenBank/DDBJ whole genome shotgun (WGS) entry which is preliminary data.</text>
</comment>
<gene>
    <name evidence="5" type="ORF">JYB65_09355</name>
</gene>
<dbReference type="SUPFAM" id="SSF100950">
    <property type="entry name" value="NagB/RpiA/CoA transferase-like"/>
    <property type="match status" value="2"/>
</dbReference>
<reference evidence="5" key="1">
    <citation type="submission" date="2021-02" db="EMBL/GenBank/DDBJ databases">
        <title>Abyssanaerobacter marinus gen.nov., sp., nov, anaerobic bacterium isolated from the Onnuri vent field of Indian Ocean and suggestion of Mogibacteriaceae fam. nov., and proposal of reclassification of ambiguous this family's genus member.</title>
        <authorList>
            <person name="Kim Y.J."/>
            <person name="Yang J.-A."/>
        </authorList>
    </citation>
    <scope>NUCLEOTIDE SEQUENCE</scope>
    <source>
        <strain evidence="5">DSM 2634</strain>
    </source>
</reference>
<dbReference type="EMBL" id="JAFJZZ010000003">
    <property type="protein sequence ID" value="MBN7773567.1"/>
    <property type="molecule type" value="Genomic_DNA"/>
</dbReference>
<dbReference type="InterPro" id="IPR026888">
    <property type="entry name" value="AcetylCoA_hyd_C"/>
</dbReference>
<keyword evidence="6" id="KW-1185">Reference proteome</keyword>